<dbReference type="SUPFAM" id="SSF54862">
    <property type="entry name" value="4Fe-4S ferredoxins"/>
    <property type="match status" value="1"/>
</dbReference>
<dbReference type="Pfam" id="PF13370">
    <property type="entry name" value="Fer4_13"/>
    <property type="match status" value="1"/>
</dbReference>
<dbReference type="InterPro" id="IPR017896">
    <property type="entry name" value="4Fe4S_Fe-S-bd"/>
</dbReference>
<dbReference type="EMBL" id="JARXIC010000004">
    <property type="protein sequence ID" value="MDQ8193499.1"/>
    <property type="molecule type" value="Genomic_DNA"/>
</dbReference>
<evidence type="ECO:0000259" key="1">
    <source>
        <dbReference type="PROSITE" id="PS51379"/>
    </source>
</evidence>
<evidence type="ECO:0000313" key="3">
    <source>
        <dbReference type="Proteomes" id="UP001243717"/>
    </source>
</evidence>
<organism evidence="2 3">
    <name type="scientific">Thalassobacterium sedimentorum</name>
    <dbReference type="NCBI Taxonomy" id="3041258"/>
    <lineage>
        <taxon>Bacteria</taxon>
        <taxon>Pseudomonadati</taxon>
        <taxon>Verrucomicrobiota</taxon>
        <taxon>Opitutia</taxon>
        <taxon>Puniceicoccales</taxon>
        <taxon>Coraliomargaritaceae</taxon>
        <taxon>Thalassobacterium</taxon>
    </lineage>
</organism>
<dbReference type="RefSeq" id="WP_308952167.1">
    <property type="nucleotide sequence ID" value="NZ_JARXIC010000004.1"/>
</dbReference>
<dbReference type="Gene3D" id="3.30.70.20">
    <property type="match status" value="1"/>
</dbReference>
<proteinExistence type="predicted"/>
<feature type="domain" description="4Fe-4S ferredoxin-type" evidence="1">
    <location>
        <begin position="4"/>
        <end position="32"/>
    </location>
</feature>
<accession>A0ABU1AFM4</accession>
<name>A0ABU1AFM4_9BACT</name>
<keyword evidence="3" id="KW-1185">Reference proteome</keyword>
<comment type="caution">
    <text evidence="2">The sequence shown here is derived from an EMBL/GenBank/DDBJ whole genome shotgun (WGS) entry which is preliminary data.</text>
</comment>
<evidence type="ECO:0000313" key="2">
    <source>
        <dbReference type="EMBL" id="MDQ8193499.1"/>
    </source>
</evidence>
<protein>
    <submittedName>
        <fullName evidence="2">Ferredoxin</fullName>
    </submittedName>
</protein>
<dbReference type="PROSITE" id="PS51379">
    <property type="entry name" value="4FE4S_FER_2"/>
    <property type="match status" value="1"/>
</dbReference>
<sequence>MTYIKIAHKKPECIGCALCTEVAPGYWQMDEHGEAQLTQVTRRDAQFEYAQGFAEDRATLEQAATGCPVDIIRID</sequence>
<reference evidence="2 3" key="1">
    <citation type="submission" date="2023-04" db="EMBL/GenBank/DDBJ databases">
        <title>A novel bacteria isolated from coastal sediment.</title>
        <authorList>
            <person name="Liu X.-J."/>
            <person name="Du Z.-J."/>
        </authorList>
    </citation>
    <scope>NUCLEOTIDE SEQUENCE [LARGE SCALE GENOMIC DNA]</scope>
    <source>
        <strain evidence="2 3">SDUM461004</strain>
    </source>
</reference>
<dbReference type="Proteomes" id="UP001243717">
    <property type="component" value="Unassembled WGS sequence"/>
</dbReference>
<gene>
    <name evidence="2" type="ORF">QEH59_03625</name>
</gene>